<reference evidence="1 2" key="1">
    <citation type="submission" date="2021-04" db="EMBL/GenBank/DDBJ databases">
        <authorList>
            <person name="De Guttry C."/>
            <person name="Zahm M."/>
            <person name="Klopp C."/>
            <person name="Cabau C."/>
            <person name="Louis A."/>
            <person name="Berthelot C."/>
            <person name="Parey E."/>
            <person name="Roest Crollius H."/>
            <person name="Montfort J."/>
            <person name="Robinson-Rechavi M."/>
            <person name="Bucao C."/>
            <person name="Bouchez O."/>
            <person name="Gislard M."/>
            <person name="Lluch J."/>
            <person name="Milhes M."/>
            <person name="Lampietro C."/>
            <person name="Lopez Roques C."/>
            <person name="Donnadieu C."/>
            <person name="Braasch I."/>
            <person name="Desvignes T."/>
            <person name="Postlethwait J."/>
            <person name="Bobe J."/>
            <person name="Wedekind C."/>
            <person name="Guiguen Y."/>
        </authorList>
    </citation>
    <scope>NUCLEOTIDE SEQUENCE [LARGE SCALE GENOMIC DNA]</scope>
    <source>
        <strain evidence="1">Cs_M1</strain>
        <tissue evidence="1">Blood</tissue>
    </source>
</reference>
<dbReference type="Proteomes" id="UP001356427">
    <property type="component" value="Unassembled WGS sequence"/>
</dbReference>
<dbReference type="AlphaFoldDB" id="A0AAN8R887"/>
<proteinExistence type="predicted"/>
<keyword evidence="2" id="KW-1185">Reference proteome</keyword>
<sequence>MIAIFSLQGSVLAVVSVASLSVFSAFCLWCRRKTKIIHEENQIYDPQLFQLEGSRFAVMPSQTVTRPNQIIRDLPPTPVEPTPQAPMGSFEPTYVDPIPALVYQNVDESTNAETRYSETDHPVVLSAELAPDDDQCSYENVFPSIDIINRDSDGSDYENSEFLEQMKMGSADDEPVYVNKTA</sequence>
<name>A0AAN8R887_9TELE</name>
<protein>
    <recommendedName>
        <fullName evidence="3">Linker for activation of T-cells family member 2</fullName>
    </recommendedName>
</protein>
<gene>
    <name evidence="1" type="ORF">J4Q44_G00126720</name>
</gene>
<organism evidence="1 2">
    <name type="scientific">Coregonus suidteri</name>
    <dbReference type="NCBI Taxonomy" id="861788"/>
    <lineage>
        <taxon>Eukaryota</taxon>
        <taxon>Metazoa</taxon>
        <taxon>Chordata</taxon>
        <taxon>Craniata</taxon>
        <taxon>Vertebrata</taxon>
        <taxon>Euteleostomi</taxon>
        <taxon>Actinopterygii</taxon>
        <taxon>Neopterygii</taxon>
        <taxon>Teleostei</taxon>
        <taxon>Protacanthopterygii</taxon>
        <taxon>Salmoniformes</taxon>
        <taxon>Salmonidae</taxon>
        <taxon>Coregoninae</taxon>
        <taxon>Coregonus</taxon>
    </lineage>
</organism>
<dbReference type="EMBL" id="JAGTTL010000010">
    <property type="protein sequence ID" value="KAK6317272.1"/>
    <property type="molecule type" value="Genomic_DNA"/>
</dbReference>
<evidence type="ECO:0000313" key="1">
    <source>
        <dbReference type="EMBL" id="KAK6317272.1"/>
    </source>
</evidence>
<comment type="caution">
    <text evidence="1">The sequence shown here is derived from an EMBL/GenBank/DDBJ whole genome shotgun (WGS) entry which is preliminary data.</text>
</comment>
<evidence type="ECO:0008006" key="3">
    <source>
        <dbReference type="Google" id="ProtNLM"/>
    </source>
</evidence>
<evidence type="ECO:0000313" key="2">
    <source>
        <dbReference type="Proteomes" id="UP001356427"/>
    </source>
</evidence>
<accession>A0AAN8R887</accession>